<dbReference type="AlphaFoldDB" id="A0A1X0NHN1"/>
<gene>
    <name evidence="2" type="ORF">TM35_000491070</name>
</gene>
<protein>
    <recommendedName>
        <fullName evidence="4">Secreted protein</fullName>
    </recommendedName>
</protein>
<proteinExistence type="predicted"/>
<evidence type="ECO:0008006" key="4">
    <source>
        <dbReference type="Google" id="ProtNLM"/>
    </source>
</evidence>
<feature type="signal peptide" evidence="1">
    <location>
        <begin position="1"/>
        <end position="20"/>
    </location>
</feature>
<feature type="chain" id="PRO_5010865625" description="Secreted protein" evidence="1">
    <location>
        <begin position="21"/>
        <end position="106"/>
    </location>
</feature>
<reference evidence="2 3" key="1">
    <citation type="submission" date="2017-03" db="EMBL/GenBank/DDBJ databases">
        <title>An alternative strategy for trypanosome survival in the mammalian bloodstream revealed through genome and transcriptome analysis of the ubiquitous bovine parasite Trypanosoma (Megatrypanum) theileri.</title>
        <authorList>
            <person name="Kelly S."/>
            <person name="Ivens A."/>
            <person name="Mott A."/>
            <person name="O'Neill E."/>
            <person name="Emms D."/>
            <person name="Macleod O."/>
            <person name="Voorheis P."/>
            <person name="Matthews J."/>
            <person name="Matthews K."/>
            <person name="Carrington M."/>
        </authorList>
    </citation>
    <scope>NUCLEOTIDE SEQUENCE [LARGE SCALE GENOMIC DNA]</scope>
    <source>
        <strain evidence="2">Edinburgh</strain>
    </source>
</reference>
<evidence type="ECO:0000256" key="1">
    <source>
        <dbReference type="SAM" id="SignalP"/>
    </source>
</evidence>
<keyword evidence="3" id="KW-1185">Reference proteome</keyword>
<dbReference type="VEuPathDB" id="TriTrypDB:TM35_000491070"/>
<dbReference type="RefSeq" id="XP_028878167.1">
    <property type="nucleotide sequence ID" value="XM_029030509.1"/>
</dbReference>
<sequence>MLALLLLLLMSLLLSRCWFAKKDECLLKHRKLGSRFTCAWGLVSWELRSREGKRRRCPVCGFCLPSHLEMITQIPSQCIDAGMPRRAHAVLFRHPFSGQVSCRSFP</sequence>
<evidence type="ECO:0000313" key="2">
    <source>
        <dbReference type="EMBL" id="ORC84101.1"/>
    </source>
</evidence>
<dbReference type="EMBL" id="NBCO01000049">
    <property type="protein sequence ID" value="ORC84101.1"/>
    <property type="molecule type" value="Genomic_DNA"/>
</dbReference>
<keyword evidence="1" id="KW-0732">Signal</keyword>
<dbReference type="Proteomes" id="UP000192257">
    <property type="component" value="Unassembled WGS sequence"/>
</dbReference>
<accession>A0A1X0NHN1</accession>
<dbReference type="GeneID" id="39990289"/>
<comment type="caution">
    <text evidence="2">The sequence shown here is derived from an EMBL/GenBank/DDBJ whole genome shotgun (WGS) entry which is preliminary data.</text>
</comment>
<evidence type="ECO:0000313" key="3">
    <source>
        <dbReference type="Proteomes" id="UP000192257"/>
    </source>
</evidence>
<name>A0A1X0NHN1_9TRYP</name>
<organism evidence="2 3">
    <name type="scientific">Trypanosoma theileri</name>
    <dbReference type="NCBI Taxonomy" id="67003"/>
    <lineage>
        <taxon>Eukaryota</taxon>
        <taxon>Discoba</taxon>
        <taxon>Euglenozoa</taxon>
        <taxon>Kinetoplastea</taxon>
        <taxon>Metakinetoplastina</taxon>
        <taxon>Trypanosomatida</taxon>
        <taxon>Trypanosomatidae</taxon>
        <taxon>Trypanosoma</taxon>
    </lineage>
</organism>